<dbReference type="Pfam" id="PF13374">
    <property type="entry name" value="TPR_10"/>
    <property type="match status" value="1"/>
</dbReference>
<feature type="domain" description="NB-ARC" evidence="4">
    <location>
        <begin position="63"/>
        <end position="217"/>
    </location>
</feature>
<dbReference type="InterPro" id="IPR011990">
    <property type="entry name" value="TPR-like_helical_dom_sf"/>
</dbReference>
<dbReference type="InterPro" id="IPR002182">
    <property type="entry name" value="NB-ARC"/>
</dbReference>
<evidence type="ECO:0000256" key="3">
    <source>
        <dbReference type="PROSITE-ProRule" id="PRU00339"/>
    </source>
</evidence>
<evidence type="ECO:0000259" key="4">
    <source>
        <dbReference type="Pfam" id="PF00931"/>
    </source>
</evidence>
<keyword evidence="2 3" id="KW-0802">TPR repeat</keyword>
<accession>A0A926VAP9</accession>
<reference evidence="5" key="1">
    <citation type="journal article" date="2015" name="ISME J.">
        <title>Draft Genome Sequence of Streptomyces incarnatus NRRL8089, which Produces the Nucleoside Antibiotic Sinefungin.</title>
        <authorList>
            <person name="Oshima K."/>
            <person name="Hattori M."/>
            <person name="Shimizu H."/>
            <person name="Fukuda K."/>
            <person name="Nemoto M."/>
            <person name="Inagaki K."/>
            <person name="Tamura T."/>
        </authorList>
    </citation>
    <scope>NUCLEOTIDE SEQUENCE</scope>
    <source>
        <strain evidence="5">FACHB-1375</strain>
    </source>
</reference>
<feature type="repeat" description="TPR" evidence="3">
    <location>
        <begin position="513"/>
        <end position="546"/>
    </location>
</feature>
<dbReference type="Pfam" id="PF13424">
    <property type="entry name" value="TPR_12"/>
    <property type="match status" value="3"/>
</dbReference>
<dbReference type="Gene3D" id="1.25.40.10">
    <property type="entry name" value="Tetratricopeptide repeat domain"/>
    <property type="match status" value="2"/>
</dbReference>
<dbReference type="RefSeq" id="WP_190462376.1">
    <property type="nucleotide sequence ID" value="NZ_JACJPW010000007.1"/>
</dbReference>
<dbReference type="PRINTS" id="PR00381">
    <property type="entry name" value="KINESINLIGHT"/>
</dbReference>
<dbReference type="SMART" id="SM00028">
    <property type="entry name" value="TPR"/>
    <property type="match status" value="8"/>
</dbReference>
<comment type="caution">
    <text evidence="5">The sequence shown here is derived from an EMBL/GenBank/DDBJ whole genome shotgun (WGS) entry which is preliminary data.</text>
</comment>
<dbReference type="EMBL" id="JACJPW010000007">
    <property type="protein sequence ID" value="MBD2180311.1"/>
    <property type="molecule type" value="Genomic_DNA"/>
</dbReference>
<reference evidence="5" key="2">
    <citation type="submission" date="2020-08" db="EMBL/GenBank/DDBJ databases">
        <authorList>
            <person name="Chen M."/>
            <person name="Teng W."/>
            <person name="Zhao L."/>
            <person name="Hu C."/>
            <person name="Zhou Y."/>
            <person name="Han B."/>
            <person name="Song L."/>
            <person name="Shu W."/>
        </authorList>
    </citation>
    <scope>NUCLEOTIDE SEQUENCE</scope>
    <source>
        <strain evidence="5">FACHB-1375</strain>
    </source>
</reference>
<keyword evidence="1" id="KW-0677">Repeat</keyword>
<evidence type="ECO:0000256" key="2">
    <source>
        <dbReference type="ARBA" id="ARBA00022803"/>
    </source>
</evidence>
<evidence type="ECO:0000313" key="5">
    <source>
        <dbReference type="EMBL" id="MBD2180311.1"/>
    </source>
</evidence>
<dbReference type="GO" id="GO:0043531">
    <property type="term" value="F:ADP binding"/>
    <property type="evidence" value="ECO:0007669"/>
    <property type="project" value="InterPro"/>
</dbReference>
<evidence type="ECO:0000256" key="1">
    <source>
        <dbReference type="ARBA" id="ARBA00022737"/>
    </source>
</evidence>
<dbReference type="Pfam" id="PF00931">
    <property type="entry name" value="NB-ARC"/>
    <property type="match status" value="1"/>
</dbReference>
<name>A0A926VAP9_9CYAN</name>
<gene>
    <name evidence="5" type="ORF">H6G03_04165</name>
</gene>
<dbReference type="PANTHER" id="PTHR45641:SF19">
    <property type="entry name" value="NEPHROCYSTIN-3"/>
    <property type="match status" value="1"/>
</dbReference>
<proteinExistence type="predicted"/>
<dbReference type="PANTHER" id="PTHR45641">
    <property type="entry name" value="TETRATRICOPEPTIDE REPEAT PROTEIN (AFU_ORTHOLOGUE AFUA_6G03870)"/>
    <property type="match status" value="1"/>
</dbReference>
<organism evidence="5 6">
    <name type="scientific">Aerosakkonema funiforme FACHB-1375</name>
    <dbReference type="NCBI Taxonomy" id="2949571"/>
    <lineage>
        <taxon>Bacteria</taxon>
        <taxon>Bacillati</taxon>
        <taxon>Cyanobacteriota</taxon>
        <taxon>Cyanophyceae</taxon>
        <taxon>Oscillatoriophycideae</taxon>
        <taxon>Aerosakkonematales</taxon>
        <taxon>Aerosakkonemataceae</taxon>
        <taxon>Aerosakkonema</taxon>
    </lineage>
</organism>
<dbReference type="Proteomes" id="UP000641646">
    <property type="component" value="Unassembled WGS sequence"/>
</dbReference>
<dbReference type="Pfam" id="PF13176">
    <property type="entry name" value="TPR_7"/>
    <property type="match status" value="1"/>
</dbReference>
<dbReference type="AlphaFoldDB" id="A0A926VAP9"/>
<sequence>MSSSSEHNQIQQSALSYVQVWGNLTVGNITQSVNQSNVPLPTEIPQNLPYSGTVEFAGRFGELETLHRKLQGRERVVIYAIAGMGGVGKTELAIQYALAHQEAYQGGICWLQAREQDIGFQIVNFAKTYLNLNPSDDLDLPNQVRWCWQRWREGDVLIILDDVNNYTQVKPYLPPSASRFKLLLTTRKRLLKSSQRLELDVLKPKAAIALLKLLIGRERLQQEPWIGKTLCKWLGYLPLGLELVGRYLERKPDLSLQEMLQRLQEKRLEQSSLQKPQEDMTAQLGVAAAFDLSWQELSPAAQEIGCLLSLLALAPFPWELVEQSALEHNSEKLEEIRDDTLLNLHLLQRIGAKTYRLHELIRQFLQKKLLGLAQAERLKNSVCQTAVKLAEQFPDIITQQQVQALSIFVPHIAEVATSLTTYFDDEKLNLTFSKIGKFYEGQGLYQQAEPWYNKSLSAVQKHLGEEHLNIARSLNNLAWLYWLQSRYSEAEPLYLQALVLQRRFLGEEHPDIARNMNNLAMLYRSQGRYSEAEVLYTQALEMGKKLWKDEEHPDVAFCLHNLAALYRNIGRFYEAETLHLQALELQRRLLGEEHSDVARSLNNLALLYFNQERYWEAEPLYLQVLAIWKHLLGEEHPNVALCLHNIALVYQKQKDYHKAEITHLKALKIRQTVLGNNHYDVALSLNSLASLYEEKRYYSKAEIMYKKALTIWKLILGKNHPNVAIVLGNLAQVYYLQGRYFEAENMHQKALQLRQMLGIRPKFSVCGRPSV</sequence>
<dbReference type="SUPFAM" id="SSF52540">
    <property type="entry name" value="P-loop containing nucleoside triphosphate hydrolases"/>
    <property type="match status" value="1"/>
</dbReference>
<dbReference type="Gene3D" id="3.40.50.300">
    <property type="entry name" value="P-loop containing nucleotide triphosphate hydrolases"/>
    <property type="match status" value="1"/>
</dbReference>
<keyword evidence="6" id="KW-1185">Reference proteome</keyword>
<dbReference type="SUPFAM" id="SSF48452">
    <property type="entry name" value="TPR-like"/>
    <property type="match status" value="1"/>
</dbReference>
<protein>
    <submittedName>
        <fullName evidence="5">Tetratricopeptide repeat protein</fullName>
    </submittedName>
</protein>
<dbReference type="InterPro" id="IPR019734">
    <property type="entry name" value="TPR_rpt"/>
</dbReference>
<evidence type="ECO:0000313" key="6">
    <source>
        <dbReference type="Proteomes" id="UP000641646"/>
    </source>
</evidence>
<dbReference type="InterPro" id="IPR027417">
    <property type="entry name" value="P-loop_NTPase"/>
</dbReference>
<dbReference type="PROSITE" id="PS50005">
    <property type="entry name" value="TPR"/>
    <property type="match status" value="1"/>
</dbReference>